<dbReference type="InterPro" id="IPR025859">
    <property type="entry name" value="AurF/CmlI"/>
</dbReference>
<organism evidence="1 2">
    <name type="scientific">Sulfuriferula plumbiphila</name>
    <dbReference type="NCBI Taxonomy" id="171865"/>
    <lineage>
        <taxon>Bacteria</taxon>
        <taxon>Pseudomonadati</taxon>
        <taxon>Pseudomonadota</taxon>
        <taxon>Betaproteobacteria</taxon>
        <taxon>Nitrosomonadales</taxon>
        <taxon>Sulfuricellaceae</taxon>
        <taxon>Sulfuriferula</taxon>
    </lineage>
</organism>
<protein>
    <recommendedName>
        <fullName evidence="3">p-aminobenzoate N-oxygenase AurF</fullName>
    </recommendedName>
</protein>
<evidence type="ECO:0000313" key="2">
    <source>
        <dbReference type="Proteomes" id="UP000321337"/>
    </source>
</evidence>
<dbReference type="InterPro" id="IPR012348">
    <property type="entry name" value="RNR-like"/>
</dbReference>
<dbReference type="InterPro" id="IPR009078">
    <property type="entry name" value="Ferritin-like_SF"/>
</dbReference>
<dbReference type="GO" id="GO:0016491">
    <property type="term" value="F:oxidoreductase activity"/>
    <property type="evidence" value="ECO:0007669"/>
    <property type="project" value="InterPro"/>
</dbReference>
<evidence type="ECO:0008006" key="3">
    <source>
        <dbReference type="Google" id="ProtNLM"/>
    </source>
</evidence>
<evidence type="ECO:0000313" key="1">
    <source>
        <dbReference type="EMBL" id="GEP30104.1"/>
    </source>
</evidence>
<sequence length="297" mass="34244">MLENKAFSMAYAELSLLEQLATNSSPYHDPLLRLNWDTLDTTAYWLPPSAISLHGTREYDELPETTRIRLSQYEFTGFIQAGLWLEAIFVERLSRNLKHTQSAQELAYYLHEIREESGHSLMFLKLMEKGGLRLPGVWRNRPRTADFLGRHAPINTTLFWLAVTIGEEVPDKLNRYIRTHGQASVDPLIRQMCTLHVIDEARHIAHARSALEQSLMRTSTLHKKLLTPVINLLIRQFVTTFYLPQADVYELAGLNPGHQWREVARRNPARREFIQKCLNPSLNLLRGHGFAVKDPVV</sequence>
<proteinExistence type="predicted"/>
<dbReference type="EMBL" id="BKAD01000011">
    <property type="protein sequence ID" value="GEP30104.1"/>
    <property type="molecule type" value="Genomic_DNA"/>
</dbReference>
<dbReference type="Gene3D" id="1.10.620.20">
    <property type="entry name" value="Ribonucleotide Reductase, subunit A"/>
    <property type="match status" value="1"/>
</dbReference>
<dbReference type="SUPFAM" id="SSF47240">
    <property type="entry name" value="Ferritin-like"/>
    <property type="match status" value="1"/>
</dbReference>
<dbReference type="Proteomes" id="UP000321337">
    <property type="component" value="Unassembled WGS sequence"/>
</dbReference>
<name>A0A512L6J6_9PROT</name>
<accession>A0A512L6J6</accession>
<dbReference type="Pfam" id="PF11583">
    <property type="entry name" value="AurF"/>
    <property type="match status" value="1"/>
</dbReference>
<dbReference type="AlphaFoldDB" id="A0A512L6J6"/>
<keyword evidence="2" id="KW-1185">Reference proteome</keyword>
<gene>
    <name evidence="1" type="ORF">TPL01_12420</name>
</gene>
<reference evidence="1 2" key="1">
    <citation type="submission" date="2019-07" db="EMBL/GenBank/DDBJ databases">
        <title>Whole genome shotgun sequence of Thiobacillus plumbophilus NBRC 107929.</title>
        <authorList>
            <person name="Hosoyama A."/>
            <person name="Uohara A."/>
            <person name="Ohji S."/>
            <person name="Ichikawa N."/>
        </authorList>
    </citation>
    <scope>NUCLEOTIDE SEQUENCE [LARGE SCALE GENOMIC DNA]</scope>
    <source>
        <strain evidence="1 2">NBRC 107929</strain>
    </source>
</reference>
<comment type="caution">
    <text evidence="1">The sequence shown here is derived from an EMBL/GenBank/DDBJ whole genome shotgun (WGS) entry which is preliminary data.</text>
</comment>